<gene>
    <name evidence="3" type="ORF">SDC9_52056</name>
</gene>
<feature type="transmembrane region" description="Helical" evidence="1">
    <location>
        <begin position="28"/>
        <end position="48"/>
    </location>
</feature>
<keyword evidence="1" id="KW-0472">Membrane</keyword>
<dbReference type="InterPro" id="IPR013974">
    <property type="entry name" value="SAF"/>
</dbReference>
<evidence type="ECO:0000256" key="1">
    <source>
        <dbReference type="SAM" id="Phobius"/>
    </source>
</evidence>
<dbReference type="InterPro" id="IPR017592">
    <property type="entry name" value="Pilus_assmbl_Flp-typ_CpaB"/>
</dbReference>
<organism evidence="3">
    <name type="scientific">bioreactor metagenome</name>
    <dbReference type="NCBI Taxonomy" id="1076179"/>
    <lineage>
        <taxon>unclassified sequences</taxon>
        <taxon>metagenomes</taxon>
        <taxon>ecological metagenomes</taxon>
    </lineage>
</organism>
<dbReference type="AlphaFoldDB" id="A0A644WQG3"/>
<dbReference type="Pfam" id="PF16976">
    <property type="entry name" value="RcpC"/>
    <property type="match status" value="1"/>
</dbReference>
<sequence>MWTVRQKTIELAKFHTVCGVFNVKKVKILAIISAVVTALLLFIFLNSLKNSSNIARTRVIVAVTDIPANTSITAEMIKQTELPTEAVVAGTLSDASLVIGKIAEAEIFAGEQLLSSKLISAGSSDSKTLAYAIEPGMRAITIAVDETAGLSYMITPGNHVDIIAEFLDENNSAAGAVKTSYTTMVLQNIIVLAVDNILSEDGKLLSETPQYTAVTLQVTPQQAMELSMAQFEGELRLILRSPVDEESTNIPSLTLNNIMIK</sequence>
<comment type="caution">
    <text evidence="3">The sequence shown here is derived from an EMBL/GenBank/DDBJ whole genome shotgun (WGS) entry which is preliminary data.</text>
</comment>
<keyword evidence="1" id="KW-0812">Transmembrane</keyword>
<dbReference type="Pfam" id="PF08666">
    <property type="entry name" value="SAF"/>
    <property type="match status" value="1"/>
</dbReference>
<accession>A0A644WQG3</accession>
<evidence type="ECO:0000259" key="2">
    <source>
        <dbReference type="SMART" id="SM00858"/>
    </source>
</evidence>
<reference evidence="3" key="1">
    <citation type="submission" date="2019-08" db="EMBL/GenBank/DDBJ databases">
        <authorList>
            <person name="Kucharzyk K."/>
            <person name="Murdoch R.W."/>
            <person name="Higgins S."/>
            <person name="Loffler F."/>
        </authorList>
    </citation>
    <scope>NUCLEOTIDE SEQUENCE</scope>
</reference>
<proteinExistence type="predicted"/>
<dbReference type="CDD" id="cd11614">
    <property type="entry name" value="SAF_CpaB_FlgA_like"/>
    <property type="match status" value="1"/>
</dbReference>
<dbReference type="NCBIfam" id="TIGR03177">
    <property type="entry name" value="pilus_cpaB"/>
    <property type="match status" value="1"/>
</dbReference>
<evidence type="ECO:0000313" key="3">
    <source>
        <dbReference type="EMBL" id="MPM05761.1"/>
    </source>
</evidence>
<dbReference type="Gene3D" id="3.90.1210.10">
    <property type="entry name" value="Antifreeze-like/N-acetylneuraminic acid synthase C-terminal domain"/>
    <property type="match status" value="1"/>
</dbReference>
<dbReference type="EMBL" id="VSSQ01001163">
    <property type="protein sequence ID" value="MPM05761.1"/>
    <property type="molecule type" value="Genomic_DNA"/>
</dbReference>
<feature type="domain" description="SAF" evidence="2">
    <location>
        <begin position="57"/>
        <end position="119"/>
    </location>
</feature>
<dbReference type="SMART" id="SM00858">
    <property type="entry name" value="SAF"/>
    <property type="match status" value="1"/>
</dbReference>
<dbReference type="InterPro" id="IPR031571">
    <property type="entry name" value="RcpC_dom"/>
</dbReference>
<protein>
    <recommendedName>
        <fullName evidence="2">SAF domain-containing protein</fullName>
    </recommendedName>
</protein>
<keyword evidence="1" id="KW-1133">Transmembrane helix</keyword>
<name>A0A644WQG3_9ZZZZ</name>